<reference evidence="4" key="1">
    <citation type="journal article" date="2011" name="Proc. Natl. Acad. Sci. U.S.A.">
        <title>Obligate biotrophy features unraveled by the genomic analysis of rust fungi.</title>
        <authorList>
            <person name="Duplessis S."/>
            <person name="Cuomo C.A."/>
            <person name="Lin Y.-C."/>
            <person name="Aerts A."/>
            <person name="Tisserant E."/>
            <person name="Veneault-Fourrey C."/>
            <person name="Joly D.L."/>
            <person name="Hacquard S."/>
            <person name="Amselem J."/>
            <person name="Cantarel B.L."/>
            <person name="Chiu R."/>
            <person name="Coutinho P.M."/>
            <person name="Feau N."/>
            <person name="Field M."/>
            <person name="Frey P."/>
            <person name="Gelhaye E."/>
            <person name="Goldberg J."/>
            <person name="Grabherr M.G."/>
            <person name="Kodira C.D."/>
            <person name="Kohler A."/>
            <person name="Kuees U."/>
            <person name="Lindquist E.A."/>
            <person name="Lucas S.M."/>
            <person name="Mago R."/>
            <person name="Mauceli E."/>
            <person name="Morin E."/>
            <person name="Murat C."/>
            <person name="Pangilinan J.L."/>
            <person name="Park R."/>
            <person name="Pearson M."/>
            <person name="Quesneville H."/>
            <person name="Rouhier N."/>
            <person name="Sakthikumar S."/>
            <person name="Salamov A.A."/>
            <person name="Schmutz J."/>
            <person name="Selles B."/>
            <person name="Shapiro H."/>
            <person name="Tanguay P."/>
            <person name="Tuskan G.A."/>
            <person name="Henrissat B."/>
            <person name="Van de Peer Y."/>
            <person name="Rouze P."/>
            <person name="Ellis J.G."/>
            <person name="Dodds P.N."/>
            <person name="Schein J.E."/>
            <person name="Zhong S."/>
            <person name="Hamelin R.C."/>
            <person name="Grigoriev I.V."/>
            <person name="Szabo L.J."/>
            <person name="Martin F."/>
        </authorList>
    </citation>
    <scope>NUCLEOTIDE SEQUENCE [LARGE SCALE GENOMIC DNA]</scope>
    <source>
        <strain evidence="4">98AG31 / pathotype 3-4-7</strain>
    </source>
</reference>
<sequence length="520" mass="57512">MSYLSLGLNLPAMFLLNPLCVFNKVAVSQSPQAAYDALLVRLHSNQKLITGPSFSTEEIAIASPVQICAAAVSTINVDESMATRSIESTWSLDVSATHSPVLKLTSMFRGQTSSGQTDESELSFCSEAKEQTHPDESFQHQSDYSCLDLSFDLEASFGDRHTSVHFDKEFAFETSFQAENYSSINEYCLPEHSLQLQSVCLQTSSSTIANFSQNEIPHLQIYNQMLEDLLGFSPINSPEPSQISSSSLVPSLLTSATPTSCDSIDSVSQENIESHLENSIRSFCSRSELSFGDHNDHFDLDLSIEGEESFGDLNLSVHMDNEFNVELSFGGKFHYNLEESFYVHEAIDSSITAPSPAEPLAEEETPQLEIYNQILQELLGCSDLNSLDSTSTPPTTSTRLIPSTANKTFIKPRHRRSDSSDLETLCSSRSVSSKSSPPKFVTCDSCGPSPDPEKPTNFLQSPSDLLEKPFNSILITDELIEVETQHFAHADQSLDIDTFLRLMDLDHSFGLEFNLDLETY</sequence>
<dbReference type="EMBL" id="GL883183">
    <property type="protein sequence ID" value="EGF98152.1"/>
    <property type="molecule type" value="Genomic_DNA"/>
</dbReference>
<keyword evidence="2" id="KW-0732">Signal</keyword>
<evidence type="ECO:0008006" key="5">
    <source>
        <dbReference type="Google" id="ProtNLM"/>
    </source>
</evidence>
<protein>
    <recommendedName>
        <fullName evidence="5">Secreted protein</fullName>
    </recommendedName>
</protein>
<accession>F4SB16</accession>
<dbReference type="InParanoid" id="F4SB16"/>
<evidence type="ECO:0000313" key="3">
    <source>
        <dbReference type="EMBL" id="EGF98152.1"/>
    </source>
</evidence>
<keyword evidence="4" id="KW-1185">Reference proteome</keyword>
<dbReference type="RefSeq" id="XP_007418569.1">
    <property type="nucleotide sequence ID" value="XM_007418507.1"/>
</dbReference>
<dbReference type="KEGG" id="mlr:MELLADRAFT_113780"/>
<proteinExistence type="predicted"/>
<dbReference type="HOGENOM" id="CLU_526833_0_0_1"/>
<dbReference type="GeneID" id="18925095"/>
<name>F4SB16_MELLP</name>
<organism evidence="4">
    <name type="scientific">Melampsora larici-populina (strain 98AG31 / pathotype 3-4-7)</name>
    <name type="common">Poplar leaf rust fungus</name>
    <dbReference type="NCBI Taxonomy" id="747676"/>
    <lineage>
        <taxon>Eukaryota</taxon>
        <taxon>Fungi</taxon>
        <taxon>Dikarya</taxon>
        <taxon>Basidiomycota</taxon>
        <taxon>Pucciniomycotina</taxon>
        <taxon>Pucciniomycetes</taxon>
        <taxon>Pucciniales</taxon>
        <taxon>Melampsoraceae</taxon>
        <taxon>Melampsora</taxon>
    </lineage>
</organism>
<feature type="region of interest" description="Disordered" evidence="1">
    <location>
        <begin position="385"/>
        <end position="458"/>
    </location>
</feature>
<gene>
    <name evidence="3" type="ORF">MELLADRAFT_113780</name>
</gene>
<feature type="compositionally biased region" description="Low complexity" evidence="1">
    <location>
        <begin position="427"/>
        <end position="436"/>
    </location>
</feature>
<feature type="chain" id="PRO_5003318396" description="Secreted protein" evidence="2">
    <location>
        <begin position="29"/>
        <end position="520"/>
    </location>
</feature>
<dbReference type="VEuPathDB" id="FungiDB:MELLADRAFT_113780"/>
<evidence type="ECO:0000256" key="1">
    <source>
        <dbReference type="SAM" id="MobiDB-lite"/>
    </source>
</evidence>
<dbReference type="AlphaFoldDB" id="F4SB16"/>
<feature type="signal peptide" evidence="2">
    <location>
        <begin position="1"/>
        <end position="28"/>
    </location>
</feature>
<evidence type="ECO:0000313" key="4">
    <source>
        <dbReference type="Proteomes" id="UP000001072"/>
    </source>
</evidence>
<dbReference type="Proteomes" id="UP000001072">
    <property type="component" value="Unassembled WGS sequence"/>
</dbReference>
<feature type="compositionally biased region" description="Low complexity" evidence="1">
    <location>
        <begin position="385"/>
        <end position="404"/>
    </location>
</feature>
<evidence type="ECO:0000256" key="2">
    <source>
        <dbReference type="SAM" id="SignalP"/>
    </source>
</evidence>